<dbReference type="GO" id="GO:0044877">
    <property type="term" value="F:protein-containing complex binding"/>
    <property type="evidence" value="ECO:0007669"/>
    <property type="project" value="TreeGrafter"/>
</dbReference>
<proteinExistence type="predicted"/>
<dbReference type="InterPro" id="IPR036291">
    <property type="entry name" value="NAD(P)-bd_dom_sf"/>
</dbReference>
<gene>
    <name evidence="2" type="ORF">AB5L97_19340</name>
</gene>
<feature type="domain" description="NAD(P)-binding" evidence="1">
    <location>
        <begin position="9"/>
        <end position="155"/>
    </location>
</feature>
<evidence type="ECO:0000313" key="2">
    <source>
        <dbReference type="EMBL" id="XDP45384.1"/>
    </source>
</evidence>
<dbReference type="InterPro" id="IPR016040">
    <property type="entry name" value="NAD(P)-bd_dom"/>
</dbReference>
<dbReference type="EMBL" id="CP163302">
    <property type="protein sequence ID" value="XDP45384.1"/>
    <property type="molecule type" value="Genomic_DNA"/>
</dbReference>
<dbReference type="SUPFAM" id="SSF51735">
    <property type="entry name" value="NAD(P)-binding Rossmann-fold domains"/>
    <property type="match status" value="1"/>
</dbReference>
<dbReference type="AlphaFoldDB" id="A0AB39L5B1"/>
<dbReference type="Gene3D" id="3.40.50.720">
    <property type="entry name" value="NAD(P)-binding Rossmann-like Domain"/>
    <property type="match status" value="1"/>
</dbReference>
<dbReference type="KEGG" id="spue:AB5L97_19340"/>
<dbReference type="PANTHER" id="PTHR12126:SF11">
    <property type="entry name" value="NADH DEHYDROGENASE [UBIQUINONE] 1 ALPHA SUBCOMPLEX SUBUNIT 9, MITOCHONDRIAL"/>
    <property type="match status" value="1"/>
</dbReference>
<organism evidence="2">
    <name type="scientific">Sinomonas puerhi</name>
    <dbReference type="NCBI Taxonomy" id="3238584"/>
    <lineage>
        <taxon>Bacteria</taxon>
        <taxon>Bacillati</taxon>
        <taxon>Actinomycetota</taxon>
        <taxon>Actinomycetes</taxon>
        <taxon>Micrococcales</taxon>
        <taxon>Micrococcaceae</taxon>
        <taxon>Sinomonas</taxon>
    </lineage>
</organism>
<reference evidence="2" key="1">
    <citation type="submission" date="2024-07" db="EMBL/GenBank/DDBJ databases">
        <authorList>
            <person name="fu j."/>
        </authorList>
    </citation>
    <scope>NUCLEOTIDE SEQUENCE</scope>
    <source>
        <strain evidence="2">P10A9</strain>
    </source>
</reference>
<sequence>MATTILVTGGTGTLGRQVVERLAAAGHAVRVASRHATTADPAHDAARPAAVENVAADLDTGRGVDAALAGIRTVVHCAGAQKGDGDKARMLVRAARDAGVIHLVFISVVGADRVPVTGRFDHMAFEYFASKRDAEGVVEGCGIPWTTLRATQFHDLALLTLKAMAKLPVVPVPSGTRFQPVDSGEVADRLVEIALGSPAGYVPDLGGPTAYAFGDLLRSYLAAAGLRRLIVPVRLPGDAARAIRAGANLALDHADGRRTWEEFLAGHLPVRA</sequence>
<accession>A0AB39L5B1</accession>
<evidence type="ECO:0000259" key="1">
    <source>
        <dbReference type="Pfam" id="PF13460"/>
    </source>
</evidence>
<protein>
    <submittedName>
        <fullName evidence="2">SDR family oxidoreductase</fullName>
    </submittedName>
</protein>
<dbReference type="RefSeq" id="WP_369045925.1">
    <property type="nucleotide sequence ID" value="NZ_CP163302.1"/>
</dbReference>
<dbReference type="PANTHER" id="PTHR12126">
    <property type="entry name" value="NADH-UBIQUINONE OXIDOREDUCTASE 39 KDA SUBUNIT-RELATED"/>
    <property type="match status" value="1"/>
</dbReference>
<name>A0AB39L5B1_9MICC</name>
<dbReference type="InterPro" id="IPR051207">
    <property type="entry name" value="ComplexI_NDUFA9_subunit"/>
</dbReference>
<dbReference type="Pfam" id="PF13460">
    <property type="entry name" value="NAD_binding_10"/>
    <property type="match status" value="1"/>
</dbReference>